<sequence>MAAKKLNLKALASSATAGFRTKSVTVAEWEGVAVVLREPSSMAWVEWRQIIKPGEDEAAGKPPSAAQEARRNIDADVVLFIDVLLDEDGQHVFTAEDKELVAGIYGPVHARLLKQALDLSTSPEDAEKKPESQTPNS</sequence>
<proteinExistence type="predicted"/>
<dbReference type="Pfam" id="PF06222">
    <property type="entry name" value="Phage_TAC_1"/>
    <property type="match status" value="1"/>
</dbReference>
<dbReference type="Gene3D" id="3.30.2220.20">
    <property type="entry name" value="Phage tail assembly chaperone gp13-like"/>
    <property type="match status" value="1"/>
</dbReference>
<dbReference type="EMBL" id="JAVIGA010000060">
    <property type="protein sequence ID" value="MDQ9130308.1"/>
    <property type="molecule type" value="Genomic_DNA"/>
</dbReference>
<dbReference type="InterPro" id="IPR010411">
    <property type="entry name" value="TAC_Gp13-like"/>
</dbReference>
<gene>
    <name evidence="2" type="ORF">RDT67_28280</name>
</gene>
<evidence type="ECO:0000313" key="2">
    <source>
        <dbReference type="EMBL" id="MDQ9130308.1"/>
    </source>
</evidence>
<reference evidence="2" key="1">
    <citation type="submission" date="2023-08" db="EMBL/GenBank/DDBJ databases">
        <title>The Comparative Genomic Analysis of Yersiniaceae from Polar Regions.</title>
        <authorList>
            <person name="Goncharov A."/>
            <person name="Aslanov B."/>
            <person name="Kolodzhieva V."/>
            <person name="Azarov D."/>
            <person name="Mochov A."/>
            <person name="Lebedeva E."/>
        </authorList>
    </citation>
    <scope>NUCLEOTIDE SEQUENCE</scope>
    <source>
        <strain evidence="2">Vf</strain>
    </source>
</reference>
<accession>A0AAJ1YGR9</accession>
<feature type="region of interest" description="Disordered" evidence="1">
    <location>
        <begin position="116"/>
        <end position="137"/>
    </location>
</feature>
<protein>
    <submittedName>
        <fullName evidence="2">Phage tail assembly chaperone</fullName>
    </submittedName>
</protein>
<organism evidence="2 3">
    <name type="scientific">Serratia fonticola</name>
    <dbReference type="NCBI Taxonomy" id="47917"/>
    <lineage>
        <taxon>Bacteria</taxon>
        <taxon>Pseudomonadati</taxon>
        <taxon>Pseudomonadota</taxon>
        <taxon>Gammaproteobacteria</taxon>
        <taxon>Enterobacterales</taxon>
        <taxon>Yersiniaceae</taxon>
        <taxon>Serratia</taxon>
    </lineage>
</organism>
<dbReference type="InterPro" id="IPR038556">
    <property type="entry name" value="TAC_Gp13-like_sf"/>
</dbReference>
<name>A0AAJ1YGR9_SERFO</name>
<dbReference type="RefSeq" id="WP_309048670.1">
    <property type="nucleotide sequence ID" value="NZ_JAVIGA010000060.1"/>
</dbReference>
<dbReference type="Proteomes" id="UP001224622">
    <property type="component" value="Unassembled WGS sequence"/>
</dbReference>
<comment type="caution">
    <text evidence="2">The sequence shown here is derived from an EMBL/GenBank/DDBJ whole genome shotgun (WGS) entry which is preliminary data.</text>
</comment>
<evidence type="ECO:0000313" key="3">
    <source>
        <dbReference type="Proteomes" id="UP001224622"/>
    </source>
</evidence>
<dbReference type="AlphaFoldDB" id="A0AAJ1YGR9"/>
<evidence type="ECO:0000256" key="1">
    <source>
        <dbReference type="SAM" id="MobiDB-lite"/>
    </source>
</evidence>